<feature type="transmembrane region" description="Helical" evidence="2">
    <location>
        <begin position="112"/>
        <end position="132"/>
    </location>
</feature>
<evidence type="ECO:0000313" key="4">
    <source>
        <dbReference type="WBParaSite" id="maker-unitig_15848-snap-gene-0.2-mRNA-1"/>
    </source>
</evidence>
<organism evidence="3 4">
    <name type="scientific">Macrostomum lignano</name>
    <dbReference type="NCBI Taxonomy" id="282301"/>
    <lineage>
        <taxon>Eukaryota</taxon>
        <taxon>Metazoa</taxon>
        <taxon>Spiralia</taxon>
        <taxon>Lophotrochozoa</taxon>
        <taxon>Platyhelminthes</taxon>
        <taxon>Rhabditophora</taxon>
        <taxon>Macrostomorpha</taxon>
        <taxon>Macrostomida</taxon>
        <taxon>Macrostomidae</taxon>
        <taxon>Macrostomum</taxon>
    </lineage>
</organism>
<sequence>SWWTSATELTGGLSGCHGRLWAENFEAEAADKACTFATCGRQAERLGESDGRQTQKEQMERRVEHGEMRLQLQAGGMTRETAFLIIGLITYFIGLAFTFACTFLDIFEGNNIVLLVDAGCMILAGISGLIAASIARTVTHSDKLGWSLLCALISGAFLILTVFTGGRGGRAAEAPATTSLSSSSRTIKTRQ</sequence>
<protein>
    <submittedName>
        <fullName evidence="4">DUF4203 domain-containing protein</fullName>
    </submittedName>
</protein>
<feature type="transmembrane region" description="Helical" evidence="2">
    <location>
        <begin position="144"/>
        <end position="163"/>
    </location>
</feature>
<dbReference type="Gene3D" id="1.20.140.150">
    <property type="match status" value="1"/>
</dbReference>
<evidence type="ECO:0000313" key="3">
    <source>
        <dbReference type="Proteomes" id="UP000095280"/>
    </source>
</evidence>
<name>A0A1I8F3Q9_9PLAT</name>
<feature type="region of interest" description="Disordered" evidence="1">
    <location>
        <begin position="169"/>
        <end position="191"/>
    </location>
</feature>
<dbReference type="AlphaFoldDB" id="A0A1I8F3Q9"/>
<evidence type="ECO:0000256" key="1">
    <source>
        <dbReference type="SAM" id="MobiDB-lite"/>
    </source>
</evidence>
<feature type="transmembrane region" description="Helical" evidence="2">
    <location>
        <begin position="82"/>
        <end position="106"/>
    </location>
</feature>
<keyword evidence="2" id="KW-1133">Transmembrane helix</keyword>
<keyword evidence="3" id="KW-1185">Reference proteome</keyword>
<feature type="compositionally biased region" description="Polar residues" evidence="1">
    <location>
        <begin position="179"/>
        <end position="191"/>
    </location>
</feature>
<keyword evidence="2" id="KW-0472">Membrane</keyword>
<dbReference type="Proteomes" id="UP000095280">
    <property type="component" value="Unplaced"/>
</dbReference>
<proteinExistence type="predicted"/>
<accession>A0A1I8F3Q9</accession>
<keyword evidence="2" id="KW-0812">Transmembrane</keyword>
<reference evidence="4" key="1">
    <citation type="submission" date="2016-11" db="UniProtKB">
        <authorList>
            <consortium name="WormBaseParasite"/>
        </authorList>
    </citation>
    <scope>IDENTIFICATION</scope>
</reference>
<dbReference type="WBParaSite" id="maker-unitig_15848-snap-gene-0.2-mRNA-1">
    <property type="protein sequence ID" value="maker-unitig_15848-snap-gene-0.2-mRNA-1"/>
    <property type="gene ID" value="maker-unitig_15848-snap-gene-0.2"/>
</dbReference>
<evidence type="ECO:0000256" key="2">
    <source>
        <dbReference type="SAM" id="Phobius"/>
    </source>
</evidence>